<dbReference type="PANTHER" id="PTHR30413:SF8">
    <property type="entry name" value="TRANSPORT PERMEASE PROTEIN"/>
    <property type="match status" value="1"/>
</dbReference>
<dbReference type="PANTHER" id="PTHR30413">
    <property type="entry name" value="INNER MEMBRANE TRANSPORT PERMEASE"/>
    <property type="match status" value="1"/>
</dbReference>
<reference evidence="5 6" key="1">
    <citation type="journal article" date="2015" name="Genome Announc.">
        <title>Draft Genome of the Euendolithic (true boring) Cyanobacterium Mastigocoleus testarum strain BC008.</title>
        <authorList>
            <person name="Guida B.S."/>
            <person name="Garcia-Pichel F."/>
        </authorList>
    </citation>
    <scope>NUCLEOTIDE SEQUENCE [LARGE SCALE GENOMIC DNA]</scope>
    <source>
        <strain evidence="5 6">BC008</strain>
    </source>
</reference>
<keyword evidence="4" id="KW-0472">Membrane</keyword>
<comment type="subcellular location">
    <subcellularLocation>
        <location evidence="1">Cell inner membrane</location>
        <topology evidence="1">Multi-pass membrane protein</topology>
    </subcellularLocation>
</comment>
<evidence type="ECO:0000256" key="2">
    <source>
        <dbReference type="ARBA" id="ARBA00007783"/>
    </source>
</evidence>
<protein>
    <submittedName>
        <fullName evidence="5">Polysialic acid transporter</fullName>
    </submittedName>
</protein>
<gene>
    <name evidence="5" type="ORF">BC008_16600</name>
</gene>
<evidence type="ECO:0000256" key="4">
    <source>
        <dbReference type="SAM" id="Phobius"/>
    </source>
</evidence>
<dbReference type="EMBL" id="LMTZ01000125">
    <property type="protein sequence ID" value="KST64258.1"/>
    <property type="molecule type" value="Genomic_DNA"/>
</dbReference>
<evidence type="ECO:0000256" key="3">
    <source>
        <dbReference type="ARBA" id="ARBA00022448"/>
    </source>
</evidence>
<evidence type="ECO:0000256" key="1">
    <source>
        <dbReference type="ARBA" id="ARBA00004429"/>
    </source>
</evidence>
<feature type="transmembrane region" description="Helical" evidence="4">
    <location>
        <begin position="154"/>
        <end position="175"/>
    </location>
</feature>
<evidence type="ECO:0000313" key="5">
    <source>
        <dbReference type="EMBL" id="KST64258.1"/>
    </source>
</evidence>
<keyword evidence="4" id="KW-1133">Transmembrane helix</keyword>
<keyword evidence="3" id="KW-0813">Transport</keyword>
<evidence type="ECO:0000313" key="6">
    <source>
        <dbReference type="Proteomes" id="UP000053372"/>
    </source>
</evidence>
<feature type="transmembrane region" description="Helical" evidence="4">
    <location>
        <begin position="110"/>
        <end position="133"/>
    </location>
</feature>
<proteinExistence type="inferred from homology"/>
<feature type="transmembrane region" description="Helical" evidence="4">
    <location>
        <begin position="181"/>
        <end position="205"/>
    </location>
</feature>
<name>A0A0V7ZID9_9CYAN</name>
<dbReference type="GO" id="GO:0015920">
    <property type="term" value="P:lipopolysaccharide transport"/>
    <property type="evidence" value="ECO:0007669"/>
    <property type="project" value="TreeGrafter"/>
</dbReference>
<feature type="transmembrane region" description="Helical" evidence="4">
    <location>
        <begin position="217"/>
        <end position="235"/>
    </location>
</feature>
<dbReference type="GO" id="GO:0005886">
    <property type="term" value="C:plasma membrane"/>
    <property type="evidence" value="ECO:0007669"/>
    <property type="project" value="UniProtKB-SubCell"/>
</dbReference>
<dbReference type="Proteomes" id="UP000053372">
    <property type="component" value="Unassembled WGS sequence"/>
</dbReference>
<feature type="transmembrane region" description="Helical" evidence="4">
    <location>
        <begin position="270"/>
        <end position="298"/>
    </location>
</feature>
<keyword evidence="4" id="KW-0812">Transmembrane</keyword>
<organism evidence="5 6">
    <name type="scientific">Mastigocoleus testarum BC008</name>
    <dbReference type="NCBI Taxonomy" id="371196"/>
    <lineage>
        <taxon>Bacteria</taxon>
        <taxon>Bacillati</taxon>
        <taxon>Cyanobacteriota</taxon>
        <taxon>Cyanophyceae</taxon>
        <taxon>Nostocales</taxon>
        <taxon>Hapalosiphonaceae</taxon>
        <taxon>Mastigocoleus</taxon>
    </lineage>
</organism>
<keyword evidence="6" id="KW-1185">Reference proteome</keyword>
<sequence>MHNSHRNSKSHTFSSYSRKRSYSSLRVIHRPESRMRKPLQLFKEMWRDLLASWELAWRLMIRDISAKYRQSFLGLFWAIIPPVVMAASFTLAKSAGVVNVGNTSIPYPAYVMFSMTLWQTFVESLNGPVQAVAAAKSMLARINFPREALIIAKLGEVFFNFGIKLILIIGLFIWFKIPITLSVIVAPVALIHMVLLGTFFGVLLAPIGAIYQDFSMGLTLATSFWLFLTPVVYSVPSEGLFGNIVKFNPVTPLLVTTRELATTGTMSNPLGFWVASVFAVLGLLVAWIIYHLAIPYVVERINS</sequence>
<comment type="similarity">
    <text evidence="2">Belongs to the ABC-2 integral membrane protein family.</text>
</comment>
<dbReference type="AlphaFoldDB" id="A0A0V7ZID9"/>
<accession>A0A0V7ZID9</accession>
<comment type="caution">
    <text evidence="5">The sequence shown here is derived from an EMBL/GenBank/DDBJ whole genome shotgun (WGS) entry which is preliminary data.</text>
</comment>